<dbReference type="EMBL" id="CAIIXF020000005">
    <property type="protein sequence ID" value="CAH1783367.1"/>
    <property type="molecule type" value="Genomic_DNA"/>
</dbReference>
<keyword evidence="3" id="KW-1185">Reference proteome</keyword>
<protein>
    <recommendedName>
        <fullName evidence="1">Nucleotide-diphospho-sugar transferase domain-containing protein</fullName>
    </recommendedName>
</protein>
<name>A0A8S4NSV7_OWEFU</name>
<dbReference type="AlphaFoldDB" id="A0A8S4NSV7"/>
<reference evidence="2" key="1">
    <citation type="submission" date="2022-03" db="EMBL/GenBank/DDBJ databases">
        <authorList>
            <person name="Martin C."/>
        </authorList>
    </citation>
    <scope>NUCLEOTIDE SEQUENCE</scope>
</reference>
<dbReference type="OrthoDB" id="10224442at2759"/>
<gene>
    <name evidence="2" type="ORF">OFUS_LOCUS9714</name>
</gene>
<proteinExistence type="predicted"/>
<dbReference type="InterPro" id="IPR005069">
    <property type="entry name" value="Nucl-diP-sugar_transferase"/>
</dbReference>
<accession>A0A8S4NSV7</accession>
<comment type="caution">
    <text evidence="2">The sequence shown here is derived from an EMBL/GenBank/DDBJ whole genome shotgun (WGS) entry which is preliminary data.</text>
</comment>
<sequence length="268" mass="30500">VFNWITAAVLNNNPPIENILVMSFDKVFQKNLNQRGFYPLYINVTGDIMRPRVKFRSGKQNIWVARMVIWRIFHYVGFEKIDNFDLDAIPLKNPLKVFDEIKAADIVAATGTYPIDIGRLYGFTLNMGSVELRNSKRMNQLWDSIARESVFSVPDDQLLINRALHEEGITWTIKKPYTFTSYNDSAIMFGSVRGVTRNGFVAVALSAKQFCRDTCERNNSKDVVVSHSKDVVYSYLAPGFMNATEIPGLSGLNWLAYHSVNETLIDIP</sequence>
<evidence type="ECO:0000259" key="1">
    <source>
        <dbReference type="Pfam" id="PF03407"/>
    </source>
</evidence>
<dbReference type="Pfam" id="PF03407">
    <property type="entry name" value="Nucleotid_trans"/>
    <property type="match status" value="1"/>
</dbReference>
<organism evidence="2 3">
    <name type="scientific">Owenia fusiformis</name>
    <name type="common">Polychaete worm</name>
    <dbReference type="NCBI Taxonomy" id="6347"/>
    <lineage>
        <taxon>Eukaryota</taxon>
        <taxon>Metazoa</taxon>
        <taxon>Spiralia</taxon>
        <taxon>Lophotrochozoa</taxon>
        <taxon>Annelida</taxon>
        <taxon>Polychaeta</taxon>
        <taxon>Sedentaria</taxon>
        <taxon>Canalipalpata</taxon>
        <taxon>Sabellida</taxon>
        <taxon>Oweniida</taxon>
        <taxon>Oweniidae</taxon>
        <taxon>Owenia</taxon>
    </lineage>
</organism>
<dbReference type="Proteomes" id="UP000749559">
    <property type="component" value="Unassembled WGS sequence"/>
</dbReference>
<evidence type="ECO:0000313" key="3">
    <source>
        <dbReference type="Proteomes" id="UP000749559"/>
    </source>
</evidence>
<evidence type="ECO:0000313" key="2">
    <source>
        <dbReference type="EMBL" id="CAH1783367.1"/>
    </source>
</evidence>
<feature type="domain" description="Nucleotide-diphospho-sugar transferase" evidence="1">
    <location>
        <begin position="16"/>
        <end position="219"/>
    </location>
</feature>
<feature type="non-terminal residue" evidence="2">
    <location>
        <position position="1"/>
    </location>
</feature>